<proteinExistence type="predicted"/>
<dbReference type="AlphaFoldDB" id="A0A9N9KXU2"/>
<evidence type="ECO:0000256" key="1">
    <source>
        <dbReference type="SAM" id="MobiDB-lite"/>
    </source>
</evidence>
<dbReference type="Proteomes" id="UP000696280">
    <property type="component" value="Unassembled WGS sequence"/>
</dbReference>
<protein>
    <submittedName>
        <fullName evidence="2">Uncharacterized protein</fullName>
    </submittedName>
</protein>
<reference evidence="2" key="1">
    <citation type="submission" date="2021-07" db="EMBL/GenBank/DDBJ databases">
        <authorList>
            <person name="Durling M."/>
        </authorList>
    </citation>
    <scope>NUCLEOTIDE SEQUENCE</scope>
</reference>
<evidence type="ECO:0000313" key="2">
    <source>
        <dbReference type="EMBL" id="CAG8954090.1"/>
    </source>
</evidence>
<feature type="compositionally biased region" description="Basic and acidic residues" evidence="1">
    <location>
        <begin position="240"/>
        <end position="270"/>
    </location>
</feature>
<name>A0A9N9KXU2_9HELO</name>
<sequence length="270" mass="30468">MRKIILGTDKPGETHSQIDYYVYFVATFVTWNRAENGVWEQEQDTRGVQWMCEVAYLLLRYVRRSNSSGSQSKPPSTEELQEFMMDSIRAMHSPSSPCEAARSDNVQQVADERPVVETRETLLMVTSKLEAIEENFDGKFQSMSDEFKDLKKLVEATSVCTVMCLSFSSKLIRYRFLTVSWPMGGGIDQFPDVSSSTCRGTEITEKWLVTATSSRVKKRGNTSGTVEREAKKQKLNKAVDLTEEKEVDSSKKLGEEFNNEGADKGDGGMN</sequence>
<organism evidence="2 3">
    <name type="scientific">Hymenoscyphus fraxineus</name>
    <dbReference type="NCBI Taxonomy" id="746836"/>
    <lineage>
        <taxon>Eukaryota</taxon>
        <taxon>Fungi</taxon>
        <taxon>Dikarya</taxon>
        <taxon>Ascomycota</taxon>
        <taxon>Pezizomycotina</taxon>
        <taxon>Leotiomycetes</taxon>
        <taxon>Helotiales</taxon>
        <taxon>Helotiaceae</taxon>
        <taxon>Hymenoscyphus</taxon>
    </lineage>
</organism>
<feature type="region of interest" description="Disordered" evidence="1">
    <location>
        <begin position="218"/>
        <end position="270"/>
    </location>
</feature>
<accession>A0A9N9KXU2</accession>
<keyword evidence="3" id="KW-1185">Reference proteome</keyword>
<dbReference type="EMBL" id="CAJVRL010000055">
    <property type="protein sequence ID" value="CAG8954090.1"/>
    <property type="molecule type" value="Genomic_DNA"/>
</dbReference>
<evidence type="ECO:0000313" key="3">
    <source>
        <dbReference type="Proteomes" id="UP000696280"/>
    </source>
</evidence>
<comment type="caution">
    <text evidence="2">The sequence shown here is derived from an EMBL/GenBank/DDBJ whole genome shotgun (WGS) entry which is preliminary data.</text>
</comment>
<gene>
    <name evidence="2" type="ORF">HYFRA_00009194</name>
</gene>